<dbReference type="InterPro" id="IPR015943">
    <property type="entry name" value="WD40/YVTN_repeat-like_dom_sf"/>
</dbReference>
<proteinExistence type="predicted"/>
<organism evidence="1 2">
    <name type="scientific">Aerophobetes bacterium</name>
    <dbReference type="NCBI Taxonomy" id="2030807"/>
    <lineage>
        <taxon>Bacteria</taxon>
        <taxon>Candidatus Aerophobota</taxon>
    </lineage>
</organism>
<evidence type="ECO:0000313" key="2">
    <source>
        <dbReference type="Proteomes" id="UP000279422"/>
    </source>
</evidence>
<evidence type="ECO:0008006" key="3">
    <source>
        <dbReference type="Google" id="ProtNLM"/>
    </source>
</evidence>
<name>A0A497E3S8_UNCAE</name>
<dbReference type="Gene3D" id="2.130.10.10">
    <property type="entry name" value="YVTN repeat-like/Quinoprotein amine dehydrogenase"/>
    <property type="match status" value="1"/>
</dbReference>
<dbReference type="EMBL" id="QMPZ01000096">
    <property type="protein sequence ID" value="RLE08461.1"/>
    <property type="molecule type" value="Genomic_DNA"/>
</dbReference>
<dbReference type="SUPFAM" id="SSF82171">
    <property type="entry name" value="DPP6 N-terminal domain-like"/>
    <property type="match status" value="1"/>
</dbReference>
<dbReference type="Proteomes" id="UP000279422">
    <property type="component" value="Unassembled WGS sequence"/>
</dbReference>
<gene>
    <name evidence="1" type="ORF">DRJ00_06250</name>
</gene>
<accession>A0A497E3S8</accession>
<comment type="caution">
    <text evidence="1">The sequence shown here is derived from an EMBL/GenBank/DDBJ whole genome shotgun (WGS) entry which is preliminary data.</text>
</comment>
<reference evidence="1 2" key="1">
    <citation type="submission" date="2018-06" db="EMBL/GenBank/DDBJ databases">
        <title>Extensive metabolic versatility and redundancy in microbially diverse, dynamic hydrothermal sediments.</title>
        <authorList>
            <person name="Dombrowski N."/>
            <person name="Teske A."/>
            <person name="Baker B.J."/>
        </authorList>
    </citation>
    <scope>NUCLEOTIDE SEQUENCE [LARGE SCALE GENOMIC DNA]</scope>
    <source>
        <strain evidence="1">B47_G16</strain>
    </source>
</reference>
<dbReference type="AlphaFoldDB" id="A0A497E3S8"/>
<evidence type="ECO:0000313" key="1">
    <source>
        <dbReference type="EMBL" id="RLE08461.1"/>
    </source>
</evidence>
<sequence>MVLERAVTRGPRHHFFGYYDKCPWDISERYMLALEVDFMERPPGPEDYVTVGLIDLTNKNKWEPIGRTNAWNWQQGTMLQWLPTAPDRLIIYNKREKDGFISVIQDIHTGKTRTLPLPIYALSRDGKSALSLNFARLAQTRPGYGYSGLPDPWEDDPCPEEDGIYWMDLATGKHRLIISLRQIAEIRHHPSMDGDKHWFNHLLFSPDDKRFIFLHRWRPQEGAHWRTRMFTANPDGSDIYCVSDHEMVSHFDWYNPKQILAWARRYGIGDRYFLFTDRTDHFEVLGEGILTCDGHCSYSPDGRWILTDTYPDSENMRTLILYRPSDRYRVDIGRFFSPEKLKGEIRCDLHPRWSRDGRKVCIDSAHEGGRQVYVLDVSEIVQ</sequence>
<protein>
    <recommendedName>
        <fullName evidence="3">Oligogalacturonate lyase domain-containing protein</fullName>
    </recommendedName>
</protein>